<feature type="domain" description="Ig-like" evidence="1">
    <location>
        <begin position="140"/>
        <end position="196"/>
    </location>
</feature>
<accession>A0ABN9LXE4</accession>
<organism evidence="2 3">
    <name type="scientific">Ranitomeya imitator</name>
    <name type="common">mimic poison frog</name>
    <dbReference type="NCBI Taxonomy" id="111125"/>
    <lineage>
        <taxon>Eukaryota</taxon>
        <taxon>Metazoa</taxon>
        <taxon>Chordata</taxon>
        <taxon>Craniata</taxon>
        <taxon>Vertebrata</taxon>
        <taxon>Euteleostomi</taxon>
        <taxon>Amphibia</taxon>
        <taxon>Batrachia</taxon>
        <taxon>Anura</taxon>
        <taxon>Neobatrachia</taxon>
        <taxon>Hyloidea</taxon>
        <taxon>Dendrobatidae</taxon>
        <taxon>Dendrobatinae</taxon>
        <taxon>Ranitomeya</taxon>
    </lineage>
</organism>
<comment type="caution">
    <text evidence="2">The sequence shown here is derived from an EMBL/GenBank/DDBJ whole genome shotgun (WGS) entry which is preliminary data.</text>
</comment>
<dbReference type="PANTHER" id="PTHR47633:SF4">
    <property type="entry name" value="MYOPALLADIN ISOFORM X1"/>
    <property type="match status" value="1"/>
</dbReference>
<dbReference type="InterPro" id="IPR007110">
    <property type="entry name" value="Ig-like_dom"/>
</dbReference>
<dbReference type="SUPFAM" id="SSF48726">
    <property type="entry name" value="Immunoglobulin"/>
    <property type="match status" value="1"/>
</dbReference>
<keyword evidence="3" id="KW-1185">Reference proteome</keyword>
<dbReference type="InterPro" id="IPR013783">
    <property type="entry name" value="Ig-like_fold"/>
</dbReference>
<sequence>MDTTPLTLNWARGLTFPYRRVCNTCEHYINIQSSTHKGPVLQTQKVKVFLSSQNKQQCRTPAHVIPIYYNSSFANISQLRSSRAQKKTTSVSLTIGPSSPKCGITTAIMQPISIPVQQVQSPTSYLYRQDGSGYQTFSPPSFTKELQSLTASEGQVVVLECRVKGSPPANVKWFRQGTEIQDSPDFRILQKSKTQS</sequence>
<name>A0ABN9LXE4_9NEOB</name>
<dbReference type="InterPro" id="IPR013098">
    <property type="entry name" value="Ig_I-set"/>
</dbReference>
<evidence type="ECO:0000259" key="1">
    <source>
        <dbReference type="PROSITE" id="PS50835"/>
    </source>
</evidence>
<dbReference type="PROSITE" id="PS50835">
    <property type="entry name" value="IG_LIKE"/>
    <property type="match status" value="1"/>
</dbReference>
<dbReference type="EMBL" id="CAUEEQ010035038">
    <property type="protein sequence ID" value="CAJ0952475.1"/>
    <property type="molecule type" value="Genomic_DNA"/>
</dbReference>
<reference evidence="2" key="1">
    <citation type="submission" date="2023-07" db="EMBL/GenBank/DDBJ databases">
        <authorList>
            <person name="Stuckert A."/>
        </authorList>
    </citation>
    <scope>NUCLEOTIDE SEQUENCE</scope>
</reference>
<dbReference type="Gene3D" id="2.60.40.10">
    <property type="entry name" value="Immunoglobulins"/>
    <property type="match status" value="1"/>
</dbReference>
<dbReference type="PANTHER" id="PTHR47633">
    <property type="entry name" value="IMMUNOGLOBULIN"/>
    <property type="match status" value="1"/>
</dbReference>
<protein>
    <recommendedName>
        <fullName evidence="1">Ig-like domain-containing protein</fullName>
    </recommendedName>
</protein>
<evidence type="ECO:0000313" key="2">
    <source>
        <dbReference type="EMBL" id="CAJ0952475.1"/>
    </source>
</evidence>
<proteinExistence type="predicted"/>
<dbReference type="Pfam" id="PF07679">
    <property type="entry name" value="I-set"/>
    <property type="match status" value="1"/>
</dbReference>
<dbReference type="Proteomes" id="UP001176940">
    <property type="component" value="Unassembled WGS sequence"/>
</dbReference>
<gene>
    <name evidence="2" type="ORF">RIMI_LOCUS13895197</name>
</gene>
<dbReference type="InterPro" id="IPR036179">
    <property type="entry name" value="Ig-like_dom_sf"/>
</dbReference>
<evidence type="ECO:0000313" key="3">
    <source>
        <dbReference type="Proteomes" id="UP001176940"/>
    </source>
</evidence>